<dbReference type="Proteomes" id="UP000243876">
    <property type="component" value="Unassembled WGS sequence"/>
</dbReference>
<dbReference type="Gene3D" id="3.30.700.20">
    <property type="entry name" value="Hypothetical protein ph0010, domain 1"/>
    <property type="match status" value="1"/>
</dbReference>
<gene>
    <name evidence="3" type="primary">SPOSA6832_01070</name>
</gene>
<proteinExistence type="predicted"/>
<name>A0A0D6EHX9_SPOSA</name>
<dbReference type="Pfam" id="PF01871">
    <property type="entry name" value="AMMECR1"/>
    <property type="match status" value="2"/>
</dbReference>
<dbReference type="PROSITE" id="PS51112">
    <property type="entry name" value="AMMECR1"/>
    <property type="match status" value="1"/>
</dbReference>
<sequence length="276" mass="31004">MSLATSPDNALPEHAFYCFEVIHSRLRNLEVPAVTFDDSLEFPLFVTWNIKSRSDGEYRLRGCIGNFEALPLREGLTDYAAISAFKDHRFDPIVLKEVPRLECGVSLLTDFEQCDDYLDWILDTHGIYVQFPNPVLSFPPSLIPPPTGSATPSTASSERSTPLSSSAGSSLDALSRKQTYRSLSHLPKFDLALPRSANPRRLPTVLHATFLPEVATSQGWDKVDTVNAAIRKAGYKGEITEALRRQCRVSRYQSRKVKVDYGEWVEWRETQGLGRP</sequence>
<dbReference type="InterPro" id="IPR027485">
    <property type="entry name" value="AMMECR1_N"/>
</dbReference>
<feature type="compositionally biased region" description="Low complexity" evidence="1">
    <location>
        <begin position="148"/>
        <end position="171"/>
    </location>
</feature>
<evidence type="ECO:0000259" key="2">
    <source>
        <dbReference type="PROSITE" id="PS51112"/>
    </source>
</evidence>
<feature type="domain" description="AMMECR1" evidence="2">
    <location>
        <begin position="3"/>
        <end position="268"/>
    </location>
</feature>
<dbReference type="OrthoDB" id="24630at2759"/>
<accession>A0A0D6EHX9</accession>
<dbReference type="PANTHER" id="PTHR13016">
    <property type="entry name" value="AMMECR1 HOMOLOG"/>
    <property type="match status" value="1"/>
</dbReference>
<reference evidence="4" key="1">
    <citation type="submission" date="2015-02" db="EMBL/GenBank/DDBJ databases">
        <authorList>
            <person name="Gon?alves P."/>
        </authorList>
    </citation>
    <scope>NUCLEOTIDE SEQUENCE [LARGE SCALE GENOMIC DNA]</scope>
</reference>
<feature type="region of interest" description="Disordered" evidence="1">
    <location>
        <begin position="142"/>
        <end position="171"/>
    </location>
</feature>
<dbReference type="InterPro" id="IPR023473">
    <property type="entry name" value="AMMECR1"/>
</dbReference>
<evidence type="ECO:0000313" key="4">
    <source>
        <dbReference type="Proteomes" id="UP000243876"/>
    </source>
</evidence>
<dbReference type="Gene3D" id="3.30.1490.150">
    <property type="entry name" value="Hypothetical protein ph0010, domain 2"/>
    <property type="match status" value="1"/>
</dbReference>
<dbReference type="EMBL" id="CENE01000003">
    <property type="protein sequence ID" value="CEQ39516.1"/>
    <property type="molecule type" value="Genomic_DNA"/>
</dbReference>
<dbReference type="PANTHER" id="PTHR13016:SF0">
    <property type="entry name" value="AMME SYNDROME CANDIDATE GENE 1 PROTEIN"/>
    <property type="match status" value="1"/>
</dbReference>
<keyword evidence="4" id="KW-1185">Reference proteome</keyword>
<dbReference type="InterPro" id="IPR036071">
    <property type="entry name" value="AMMECR1_dom_sf"/>
</dbReference>
<evidence type="ECO:0000313" key="3">
    <source>
        <dbReference type="EMBL" id="CEQ39516.1"/>
    </source>
</evidence>
<dbReference type="AlphaFoldDB" id="A0A0D6EHX9"/>
<organism evidence="3 4">
    <name type="scientific">Sporidiobolus salmonicolor</name>
    <name type="common">Yeast-like fungus</name>
    <name type="synonym">Sporobolomyces salmonicolor</name>
    <dbReference type="NCBI Taxonomy" id="5005"/>
    <lineage>
        <taxon>Eukaryota</taxon>
        <taxon>Fungi</taxon>
        <taxon>Dikarya</taxon>
        <taxon>Basidiomycota</taxon>
        <taxon>Pucciniomycotina</taxon>
        <taxon>Microbotryomycetes</taxon>
        <taxon>Sporidiobolales</taxon>
        <taxon>Sporidiobolaceae</taxon>
        <taxon>Sporobolomyces</taxon>
    </lineage>
</organism>
<protein>
    <submittedName>
        <fullName evidence="3">SPOSA6832_01070-mRNA-1:cds</fullName>
    </submittedName>
</protein>
<dbReference type="SUPFAM" id="SSF143447">
    <property type="entry name" value="AMMECR1-like"/>
    <property type="match status" value="2"/>
</dbReference>
<dbReference type="InterPro" id="IPR002733">
    <property type="entry name" value="AMMECR1_domain"/>
</dbReference>
<evidence type="ECO:0000256" key="1">
    <source>
        <dbReference type="SAM" id="MobiDB-lite"/>
    </source>
</evidence>